<dbReference type="InterPro" id="IPR038461">
    <property type="entry name" value="Schlafen_AlbA_2_dom_sf"/>
</dbReference>
<keyword evidence="2" id="KW-0238">DNA-binding</keyword>
<name>A0A4R1R5A7_9FIRM</name>
<accession>A0A4R1R5A7</accession>
<evidence type="ECO:0000313" key="2">
    <source>
        <dbReference type="EMBL" id="TCL60679.1"/>
    </source>
</evidence>
<dbReference type="EMBL" id="SLUO01000002">
    <property type="protein sequence ID" value="TCL60679.1"/>
    <property type="molecule type" value="Genomic_DNA"/>
</dbReference>
<dbReference type="PANTHER" id="PTHR30595">
    <property type="entry name" value="GLPR-RELATED TRANSCRIPTIONAL REPRESSOR"/>
    <property type="match status" value="1"/>
</dbReference>
<proteinExistence type="predicted"/>
<dbReference type="PANTHER" id="PTHR30595:SF6">
    <property type="entry name" value="SCHLAFEN ALBA-2 DOMAIN-CONTAINING PROTEIN"/>
    <property type="match status" value="1"/>
</dbReference>
<dbReference type="OrthoDB" id="869451at2"/>
<dbReference type="InterPro" id="IPR007421">
    <property type="entry name" value="Schlafen_AlbA_2_dom"/>
</dbReference>
<dbReference type="Proteomes" id="UP000295718">
    <property type="component" value="Unassembled WGS sequence"/>
</dbReference>
<keyword evidence="3" id="KW-1185">Reference proteome</keyword>
<dbReference type="GO" id="GO:0003677">
    <property type="term" value="F:DNA binding"/>
    <property type="evidence" value="ECO:0007669"/>
    <property type="project" value="UniProtKB-KW"/>
</dbReference>
<reference evidence="2 3" key="1">
    <citation type="submission" date="2019-03" db="EMBL/GenBank/DDBJ databases">
        <title>Genomic Encyclopedia of Type Strains, Phase IV (KMG-IV): sequencing the most valuable type-strain genomes for metagenomic binning, comparative biology and taxonomic classification.</title>
        <authorList>
            <person name="Goeker M."/>
        </authorList>
    </citation>
    <scope>NUCLEOTIDE SEQUENCE [LARGE SCALE GENOMIC DNA]</scope>
    <source>
        <strain evidence="2 3">DSM 100556</strain>
    </source>
</reference>
<sequence>MGDTEIILHLIEKGVENEWVDFKQEYYLKEKRADLIKDICAFANGESIEDKYIIFGVSNQGCEICGFSRDLEDVSVINQLLEENVEPFINISIGMFNYKGKNIGYIKIHDNNNRPLVLCQDLVQVKMIK</sequence>
<dbReference type="Gene3D" id="3.30.950.30">
    <property type="entry name" value="Schlafen, AAA domain"/>
    <property type="match status" value="1"/>
</dbReference>
<protein>
    <submittedName>
        <fullName evidence="2">Putative DNA-binding protein</fullName>
    </submittedName>
</protein>
<feature type="domain" description="Schlafen AlbA-2" evidence="1">
    <location>
        <begin position="16"/>
        <end position="115"/>
    </location>
</feature>
<comment type="caution">
    <text evidence="2">The sequence shown here is derived from an EMBL/GenBank/DDBJ whole genome shotgun (WGS) entry which is preliminary data.</text>
</comment>
<dbReference type="Pfam" id="PF04326">
    <property type="entry name" value="SLFN_AlbA_2"/>
    <property type="match status" value="1"/>
</dbReference>
<evidence type="ECO:0000313" key="3">
    <source>
        <dbReference type="Proteomes" id="UP000295718"/>
    </source>
</evidence>
<organism evidence="2 3">
    <name type="scientific">Kineothrix alysoides</name>
    <dbReference type="NCBI Taxonomy" id="1469948"/>
    <lineage>
        <taxon>Bacteria</taxon>
        <taxon>Bacillati</taxon>
        <taxon>Bacillota</taxon>
        <taxon>Clostridia</taxon>
        <taxon>Lachnospirales</taxon>
        <taxon>Lachnospiraceae</taxon>
        <taxon>Kineothrix</taxon>
    </lineage>
</organism>
<dbReference type="AlphaFoldDB" id="A0A4R1R5A7"/>
<gene>
    <name evidence="2" type="ORF">EDD76_102379</name>
</gene>
<dbReference type="RefSeq" id="WP_051869240.1">
    <property type="nucleotide sequence ID" value="NZ_JPNB01000001.1"/>
</dbReference>
<evidence type="ECO:0000259" key="1">
    <source>
        <dbReference type="Pfam" id="PF04326"/>
    </source>
</evidence>